<dbReference type="GO" id="GO:0032259">
    <property type="term" value="P:methylation"/>
    <property type="evidence" value="ECO:0007669"/>
    <property type="project" value="UniProtKB-KW"/>
</dbReference>
<name>A0A4P7XHE8_9ALTE</name>
<dbReference type="EMBL" id="CP031093">
    <property type="protein sequence ID" value="QCF26185.1"/>
    <property type="molecule type" value="Genomic_DNA"/>
</dbReference>
<gene>
    <name evidence="2" type="ORF">soil367_09725</name>
</gene>
<evidence type="ECO:0000313" key="2">
    <source>
        <dbReference type="EMBL" id="QCF26185.1"/>
    </source>
</evidence>
<dbReference type="OrthoDB" id="6191410at2"/>
<dbReference type="InterPro" id="IPR013216">
    <property type="entry name" value="Methyltransf_11"/>
</dbReference>
<keyword evidence="2" id="KW-0808">Transferase</keyword>
<organism evidence="2 3">
    <name type="scientific">Hydrocarboniclastica marina</name>
    <dbReference type="NCBI Taxonomy" id="2259620"/>
    <lineage>
        <taxon>Bacteria</taxon>
        <taxon>Pseudomonadati</taxon>
        <taxon>Pseudomonadota</taxon>
        <taxon>Gammaproteobacteria</taxon>
        <taxon>Alteromonadales</taxon>
        <taxon>Alteromonadaceae</taxon>
        <taxon>Hydrocarboniclastica</taxon>
    </lineage>
</organism>
<dbReference type="SUPFAM" id="SSF53335">
    <property type="entry name" value="S-adenosyl-L-methionine-dependent methyltransferases"/>
    <property type="match status" value="1"/>
</dbReference>
<dbReference type="Proteomes" id="UP000298049">
    <property type="component" value="Chromosome"/>
</dbReference>
<dbReference type="GO" id="GO:0008757">
    <property type="term" value="F:S-adenosylmethionine-dependent methyltransferase activity"/>
    <property type="evidence" value="ECO:0007669"/>
    <property type="project" value="InterPro"/>
</dbReference>
<dbReference type="AlphaFoldDB" id="A0A4P7XHE8"/>
<accession>A0A4P7XHE8</accession>
<protein>
    <submittedName>
        <fullName evidence="2">Class I SAM-dependent methyltransferase</fullName>
    </submittedName>
</protein>
<evidence type="ECO:0000259" key="1">
    <source>
        <dbReference type="Pfam" id="PF08241"/>
    </source>
</evidence>
<proteinExistence type="predicted"/>
<dbReference type="KEGG" id="hmi:soil367_09725"/>
<keyword evidence="3" id="KW-1185">Reference proteome</keyword>
<dbReference type="Gene3D" id="3.40.50.150">
    <property type="entry name" value="Vaccinia Virus protein VP39"/>
    <property type="match status" value="1"/>
</dbReference>
<dbReference type="InterPro" id="IPR029063">
    <property type="entry name" value="SAM-dependent_MTases_sf"/>
</dbReference>
<feature type="domain" description="Methyltransferase type 11" evidence="1">
    <location>
        <begin position="127"/>
        <end position="175"/>
    </location>
</feature>
<keyword evidence="2" id="KW-0489">Methyltransferase</keyword>
<dbReference type="Pfam" id="PF08241">
    <property type="entry name" value="Methyltransf_11"/>
    <property type="match status" value="1"/>
</dbReference>
<reference evidence="2 3" key="1">
    <citation type="submission" date="2018-07" db="EMBL/GenBank/DDBJ databases">
        <title>Marsedoiliclastica nanhaica gen. nov. sp. nov., a novel marine hydrocarbonoclastic bacterium isolated from an in-situ enriched hydrocarbon-degrading consortium in deep-sea sediment.</title>
        <authorList>
            <person name="Dong C."/>
            <person name="Ma T."/>
            <person name="Liu R."/>
            <person name="Shao Z."/>
        </authorList>
    </citation>
    <scope>NUCLEOTIDE SEQUENCE [LARGE SCALE GENOMIC DNA]</scope>
    <source>
        <strain evidence="3">soil36-7</strain>
    </source>
</reference>
<evidence type="ECO:0000313" key="3">
    <source>
        <dbReference type="Proteomes" id="UP000298049"/>
    </source>
</evidence>
<sequence>MLVQLNRMWFARAISAVVADQVLFCSEPGRTRPIGGFLAMAAIKFEALCLKNQALCEQLDGWFGAPLGTALIESERRAVAKITSDLFGFRQLEVGISPSFKVGSVGNFGHRFSSVGTWSNELGDGEVVCAPEELALPNDCIDLVILHHTLDFTSHPHQALREASRVLRGGGHMLIIGFNPVSLWGWRRLVAKRPTGPWRGRFLSRGRIEDWLEVLDFVVEEKQFGFYRPPLHSPRLINRLAALDRFCDRHSVPGGAFYLMVAEKRVGARIRQRPAWIRKNVIAMPVANRSRPAHYPKEPSR</sequence>